<evidence type="ECO:0000313" key="1">
    <source>
        <dbReference type="EMBL" id="GIM03322.1"/>
    </source>
</evidence>
<accession>A0A8J4GA39</accession>
<proteinExistence type="predicted"/>
<comment type="caution">
    <text evidence="1">The sequence shown here is derived from an EMBL/GenBank/DDBJ whole genome shotgun (WGS) entry which is preliminary data.</text>
</comment>
<dbReference type="AlphaFoldDB" id="A0A8J4GA39"/>
<name>A0A8J4GA39_9CHLO</name>
<evidence type="ECO:0000313" key="2">
    <source>
        <dbReference type="Proteomes" id="UP000722791"/>
    </source>
</evidence>
<organism evidence="1 2">
    <name type="scientific">Volvox reticuliferus</name>
    <dbReference type="NCBI Taxonomy" id="1737510"/>
    <lineage>
        <taxon>Eukaryota</taxon>
        <taxon>Viridiplantae</taxon>
        <taxon>Chlorophyta</taxon>
        <taxon>core chlorophytes</taxon>
        <taxon>Chlorophyceae</taxon>
        <taxon>CS clade</taxon>
        <taxon>Chlamydomonadales</taxon>
        <taxon>Volvocaceae</taxon>
        <taxon>Volvox</taxon>
    </lineage>
</organism>
<sequence length="393" mass="42839">MPNNHLSCSKYFPKPRLRLKKPQRLQWSLWLQRLLRLQLLLLLMAAILAQRFVHGSCTCGKEEEEVRTACPERRGYVPFPDMMTIYTSGNFFPRAGEGINWTDSYGALASCTADPSCITFNNVGSTGTLGSVIYLAKGANTICTYIKRVFPEVHGYALRPFLEWFPEVDAVIVQEVSAEAAKATCDSHPTCSAWTSSGQYVLGPVVTDEFRVSNLRQALYLKQACPEKPGYVTHAGSALAGADGSGSVVSFDRLPSGSEAEEFCSQQDDCTAFSNDGSFTVGPVGNLTLIPGMCTYVKRICAPMRGFTAYKDVSLMSAYVPDNAIGPAATPSLEDVYTACLRDPDCAAFNSLKDTWSAAAAPPKVELYDNTNIESVPGCCLYYKIPDGFTGTW</sequence>
<protein>
    <submittedName>
        <fullName evidence="1">Uncharacterized protein</fullName>
    </submittedName>
</protein>
<reference evidence="1" key="1">
    <citation type="journal article" date="2021" name="Proc. Natl. Acad. Sci. U.S.A.">
        <title>Three genomes in the algal genus Volvox reveal the fate of a haploid sex-determining region after a transition to homothallism.</title>
        <authorList>
            <person name="Yamamoto K."/>
            <person name="Hamaji T."/>
            <person name="Kawai-Toyooka H."/>
            <person name="Matsuzaki R."/>
            <person name="Takahashi F."/>
            <person name="Nishimura Y."/>
            <person name="Kawachi M."/>
            <person name="Noguchi H."/>
            <person name="Minakuchi Y."/>
            <person name="Umen J.G."/>
            <person name="Toyoda A."/>
            <person name="Nozaki H."/>
        </authorList>
    </citation>
    <scope>NUCLEOTIDE SEQUENCE</scope>
    <source>
        <strain evidence="1">NIES-3785</strain>
    </source>
</reference>
<dbReference type="Proteomes" id="UP000722791">
    <property type="component" value="Unassembled WGS sequence"/>
</dbReference>
<dbReference type="EMBL" id="BNCQ01000013">
    <property type="protein sequence ID" value="GIM03322.1"/>
    <property type="molecule type" value="Genomic_DNA"/>
</dbReference>
<gene>
    <name evidence="1" type="ORF">Vretimale_8073</name>
</gene>